<evidence type="ECO:0000313" key="1">
    <source>
        <dbReference type="EMBL" id="AKZ63394.1"/>
    </source>
</evidence>
<evidence type="ECO:0000313" key="2">
    <source>
        <dbReference type="Proteomes" id="UP000063429"/>
    </source>
</evidence>
<proteinExistence type="predicted"/>
<keyword evidence="2" id="KW-1185">Reference proteome</keyword>
<dbReference type="RefSeq" id="WP_053197915.1">
    <property type="nucleotide sequence ID" value="NZ_CP011409.1"/>
</dbReference>
<reference evidence="2" key="1">
    <citation type="journal article" date="2015" name="Genome Announc.">
        <title>Complete Genome Sequence of Herbaspirillum hiltneri N3 (DSM 17495), Isolated from Surface-Sterilized Wheat Roots.</title>
        <authorList>
            <person name="Guizelini D."/>
            <person name="Saizaki P.M."/>
            <person name="Coimbra N.A."/>
            <person name="Weiss V.A."/>
            <person name="Faoro H."/>
            <person name="Sfeir M.Z."/>
            <person name="Baura V.A."/>
            <person name="Monteiro R.A."/>
            <person name="Chubatsu L.S."/>
            <person name="Souza E.M."/>
            <person name="Cruz L.M."/>
            <person name="Pedrosa F.O."/>
            <person name="Raittz R.T."/>
            <person name="Marchaukoski J.N."/>
            <person name="Steffens M.B."/>
        </authorList>
    </citation>
    <scope>NUCLEOTIDE SEQUENCE [LARGE SCALE GENOMIC DNA]</scope>
    <source>
        <strain evidence="2">N3</strain>
    </source>
</reference>
<sequence length="68" mass="7458">MDLVEKFDAKGKTGGAYHVEVYQTALEEADKAAPPGLKTYKLADGRALDPLSDAKFKIVQTGEKIYRV</sequence>
<organism evidence="1 2">
    <name type="scientific">Herbaspirillum hiltneri N3</name>
    <dbReference type="NCBI Taxonomy" id="1262470"/>
    <lineage>
        <taxon>Bacteria</taxon>
        <taxon>Pseudomonadati</taxon>
        <taxon>Pseudomonadota</taxon>
        <taxon>Betaproteobacteria</taxon>
        <taxon>Burkholderiales</taxon>
        <taxon>Oxalobacteraceae</taxon>
        <taxon>Herbaspirillum</taxon>
    </lineage>
</organism>
<name>A0ABN4HXL2_9BURK</name>
<gene>
    <name evidence="1" type="ORF">F506_12585</name>
</gene>
<dbReference type="Proteomes" id="UP000063429">
    <property type="component" value="Chromosome"/>
</dbReference>
<protein>
    <submittedName>
        <fullName evidence="1">Uncharacterized protein</fullName>
    </submittedName>
</protein>
<accession>A0ABN4HXL2</accession>
<dbReference type="EMBL" id="CP011409">
    <property type="protein sequence ID" value="AKZ63394.1"/>
    <property type="molecule type" value="Genomic_DNA"/>
</dbReference>